<name>A0AAX3EF19_PAEUR</name>
<proteinExistence type="inferred from homology"/>
<dbReference type="FunFam" id="3.40.50.200:FF:000022">
    <property type="entry name" value="Extracellular protease"/>
    <property type="match status" value="1"/>
</dbReference>
<evidence type="ECO:0000256" key="5">
    <source>
        <dbReference type="ARBA" id="ARBA00022729"/>
    </source>
</evidence>
<keyword evidence="6 9" id="KW-0378">Hydrolase</keyword>
<dbReference type="InterPro" id="IPR013517">
    <property type="entry name" value="FG-GAP"/>
</dbReference>
<evidence type="ECO:0000256" key="2">
    <source>
        <dbReference type="ARBA" id="ARBA00011073"/>
    </source>
</evidence>
<dbReference type="InterPro" id="IPR023828">
    <property type="entry name" value="Peptidase_S8_Ser-AS"/>
</dbReference>
<dbReference type="CDD" id="cd07496">
    <property type="entry name" value="Peptidases_S8_13"/>
    <property type="match status" value="1"/>
</dbReference>
<evidence type="ECO:0000256" key="9">
    <source>
        <dbReference type="PROSITE-ProRule" id="PRU01240"/>
    </source>
</evidence>
<dbReference type="Gene3D" id="2.130.10.130">
    <property type="entry name" value="Integrin alpha, N-terminal"/>
    <property type="match status" value="1"/>
</dbReference>
<dbReference type="RefSeq" id="WP_259362675.1">
    <property type="nucleotide sequence ID" value="NZ_CP043010.1"/>
</dbReference>
<evidence type="ECO:0000256" key="11">
    <source>
        <dbReference type="SAM" id="SignalP"/>
    </source>
</evidence>
<feature type="active site" description="Charge relay system" evidence="9">
    <location>
        <position position="182"/>
    </location>
</feature>
<dbReference type="PRINTS" id="PR00723">
    <property type="entry name" value="SUBTILISIN"/>
</dbReference>
<dbReference type="PROSITE" id="PS00137">
    <property type="entry name" value="SUBTILASE_HIS"/>
    <property type="match status" value="1"/>
</dbReference>
<evidence type="ECO:0000256" key="7">
    <source>
        <dbReference type="ARBA" id="ARBA00022825"/>
    </source>
</evidence>
<dbReference type="InterPro" id="IPR050131">
    <property type="entry name" value="Peptidase_S8_subtilisin-like"/>
</dbReference>
<evidence type="ECO:0000256" key="1">
    <source>
        <dbReference type="ARBA" id="ARBA00004613"/>
    </source>
</evidence>
<dbReference type="Proteomes" id="UP001163293">
    <property type="component" value="Chromosome"/>
</dbReference>
<dbReference type="Gene3D" id="3.40.50.200">
    <property type="entry name" value="Peptidase S8/S53 domain"/>
    <property type="match status" value="1"/>
</dbReference>
<dbReference type="InterPro" id="IPR000209">
    <property type="entry name" value="Peptidase_S8/S53_dom"/>
</dbReference>
<evidence type="ECO:0000313" key="14">
    <source>
        <dbReference type="Proteomes" id="UP001163293"/>
    </source>
</evidence>
<dbReference type="Gene3D" id="2.40.128.340">
    <property type="match status" value="1"/>
</dbReference>
<accession>A0AAX3EF19</accession>
<sequence length="743" mass="75498">MVTSPAKQSLRFTGMATATLLLAGGLASGFAVQPAMADDGDILPAAPQALQPADEVKTDQFIVGIKDNTVQAVKAAVEEAAGNAASKLGVAAKGLRDTATGGHVVKLDEPLSAVEAEKFVQSLRLDPDVAYAEPDAVMQIAAAPNDTYFNEQWNLWESPGGIRATGAWDYTRGEGVVVAVVDTGITQHPDLDANVLPGYDMIANAADARDGNGRDPDPTDMGDWAPADECAVDSPAEKSSWHGTHVAGTIAAAGNNSRGVTGVAPGAKILPVRAMSFCGGYTSDIADSIVWAAGGVVTGVPVNPNPAKVINLSVAGASACSATYQNAINFAHNSGAAVVAAVGNSNKSAADFSPANCQNVIAVAASDRAGARTYYSNYGSNVDVTAPGGDMRTDPLSGILSTYNTGTTGKAEPAYAFVQGTSMAAPHVSGVAALLISAQGGSLAPATLEQQLKDNARPLPGGCTGGCGAGLVDAAAALIAYDGNPPVAPSPATKITDFNGDGKPDVLARDTAGALWLYPGNGSGGWLAARQIGSGWNVMTAIEAPGDFNGDGKADVIARDSKGALWLYPGNGSGGWLAARQIGSGWNVMSAIEAPGDFNGDGKADVIARDGNGVLWLYPGNGSGGWLAAKQIGWGWNVMTAIDGPGDFNGDGNADVLARNSSGGLLLYPGNGAGGWLAAKQIGWGWDVMTAIEGPGDFNGDGQMDVLARNASGNLFLYEGYGSNGFFRSYQVGSGWNIMNAIL</sequence>
<dbReference type="InterPro" id="IPR022398">
    <property type="entry name" value="Peptidase_S8_His-AS"/>
</dbReference>
<comment type="subcellular location">
    <subcellularLocation>
        <location evidence="1">Secreted</location>
    </subcellularLocation>
</comment>
<feature type="chain" id="PRO_5043477913" evidence="11">
    <location>
        <begin position="38"/>
        <end position="743"/>
    </location>
</feature>
<evidence type="ECO:0000256" key="10">
    <source>
        <dbReference type="RuleBase" id="RU003355"/>
    </source>
</evidence>
<dbReference type="InterPro" id="IPR034176">
    <property type="entry name" value="Peptidases_S8_13"/>
</dbReference>
<dbReference type="GO" id="GO:0005576">
    <property type="term" value="C:extracellular region"/>
    <property type="evidence" value="ECO:0007669"/>
    <property type="project" value="UniProtKB-SubCell"/>
</dbReference>
<protein>
    <submittedName>
        <fullName evidence="13">S8 family serine peptidase</fullName>
    </submittedName>
</protein>
<keyword evidence="3" id="KW-0964">Secreted</keyword>
<dbReference type="InterPro" id="IPR023827">
    <property type="entry name" value="Peptidase_S8_Asp-AS"/>
</dbReference>
<evidence type="ECO:0000256" key="8">
    <source>
        <dbReference type="ARBA" id="ARBA00023145"/>
    </source>
</evidence>
<keyword evidence="4 9" id="KW-0645">Protease</keyword>
<dbReference type="SUPFAM" id="SSF69318">
    <property type="entry name" value="Integrin alpha N-terminal domain"/>
    <property type="match status" value="1"/>
</dbReference>
<dbReference type="GO" id="GO:0004252">
    <property type="term" value="F:serine-type endopeptidase activity"/>
    <property type="evidence" value="ECO:0007669"/>
    <property type="project" value="UniProtKB-UniRule"/>
</dbReference>
<evidence type="ECO:0000256" key="4">
    <source>
        <dbReference type="ARBA" id="ARBA00022670"/>
    </source>
</evidence>
<keyword evidence="8" id="KW-0865">Zymogen</keyword>
<comment type="similarity">
    <text evidence="2 9 10">Belongs to the peptidase S8 family.</text>
</comment>
<feature type="active site" description="Charge relay system" evidence="9">
    <location>
        <position position="422"/>
    </location>
</feature>
<gene>
    <name evidence="13" type="ORF">NL394_16770</name>
</gene>
<dbReference type="InterPro" id="IPR036852">
    <property type="entry name" value="Peptidase_S8/S53_dom_sf"/>
</dbReference>
<evidence type="ECO:0000313" key="13">
    <source>
        <dbReference type="EMBL" id="UYV96687.1"/>
    </source>
</evidence>
<evidence type="ECO:0000259" key="12">
    <source>
        <dbReference type="Pfam" id="PF00082"/>
    </source>
</evidence>
<dbReference type="EMBL" id="CP101185">
    <property type="protein sequence ID" value="UYV96687.1"/>
    <property type="molecule type" value="Genomic_DNA"/>
</dbReference>
<keyword evidence="14" id="KW-1185">Reference proteome</keyword>
<dbReference type="InterPro" id="IPR015500">
    <property type="entry name" value="Peptidase_S8_subtilisin-rel"/>
</dbReference>
<feature type="active site" description="Charge relay system" evidence="9">
    <location>
        <position position="242"/>
    </location>
</feature>
<dbReference type="InterPro" id="IPR028994">
    <property type="entry name" value="Integrin_alpha_N"/>
</dbReference>
<dbReference type="PROSITE" id="PS00136">
    <property type="entry name" value="SUBTILASE_ASP"/>
    <property type="match status" value="1"/>
</dbReference>
<dbReference type="AlphaFoldDB" id="A0AAX3EF19"/>
<keyword evidence="7 9" id="KW-0720">Serine protease</keyword>
<dbReference type="PANTHER" id="PTHR43806:SF11">
    <property type="entry name" value="CEREVISIN-RELATED"/>
    <property type="match status" value="1"/>
</dbReference>
<keyword evidence="5 11" id="KW-0732">Signal</keyword>
<dbReference type="PANTHER" id="PTHR43806">
    <property type="entry name" value="PEPTIDASE S8"/>
    <property type="match status" value="1"/>
</dbReference>
<dbReference type="GO" id="GO:0006508">
    <property type="term" value="P:proteolysis"/>
    <property type="evidence" value="ECO:0007669"/>
    <property type="project" value="UniProtKB-KW"/>
</dbReference>
<organism evidence="13 14">
    <name type="scientific">Paenarthrobacter ureafaciens</name>
    <dbReference type="NCBI Taxonomy" id="37931"/>
    <lineage>
        <taxon>Bacteria</taxon>
        <taxon>Bacillati</taxon>
        <taxon>Actinomycetota</taxon>
        <taxon>Actinomycetes</taxon>
        <taxon>Micrococcales</taxon>
        <taxon>Micrococcaceae</taxon>
        <taxon>Paenarthrobacter</taxon>
    </lineage>
</organism>
<feature type="signal peptide" evidence="11">
    <location>
        <begin position="1"/>
        <end position="37"/>
    </location>
</feature>
<reference evidence="13" key="1">
    <citation type="submission" date="2022-07" db="EMBL/GenBank/DDBJ databases">
        <authorList>
            <person name="Wu T."/>
        </authorList>
    </citation>
    <scope>NUCLEOTIDE SEQUENCE</scope>
    <source>
        <strain evidence="13">SD-1</strain>
    </source>
</reference>
<dbReference type="PROSITE" id="PS51892">
    <property type="entry name" value="SUBTILASE"/>
    <property type="match status" value="1"/>
</dbReference>
<evidence type="ECO:0000256" key="3">
    <source>
        <dbReference type="ARBA" id="ARBA00022525"/>
    </source>
</evidence>
<dbReference type="PROSITE" id="PS00138">
    <property type="entry name" value="SUBTILASE_SER"/>
    <property type="match status" value="1"/>
</dbReference>
<dbReference type="Pfam" id="PF00082">
    <property type="entry name" value="Peptidase_S8"/>
    <property type="match status" value="1"/>
</dbReference>
<dbReference type="Pfam" id="PF13517">
    <property type="entry name" value="FG-GAP_3"/>
    <property type="match status" value="2"/>
</dbReference>
<evidence type="ECO:0000256" key="6">
    <source>
        <dbReference type="ARBA" id="ARBA00022801"/>
    </source>
</evidence>
<feature type="domain" description="Peptidase S8/S53" evidence="12">
    <location>
        <begin position="173"/>
        <end position="470"/>
    </location>
</feature>
<dbReference type="SUPFAM" id="SSF52743">
    <property type="entry name" value="Subtilisin-like"/>
    <property type="match status" value="1"/>
</dbReference>